<dbReference type="SMART" id="SM00382">
    <property type="entry name" value="AAA"/>
    <property type="match status" value="2"/>
</dbReference>
<evidence type="ECO:0000256" key="6">
    <source>
        <dbReference type="ARBA" id="ARBA00022763"/>
    </source>
</evidence>
<gene>
    <name evidence="18" type="ORF">ACFQKB_14415</name>
</gene>
<evidence type="ECO:0000256" key="5">
    <source>
        <dbReference type="ARBA" id="ARBA00022741"/>
    </source>
</evidence>
<keyword evidence="10 18" id="KW-0067">ATP-binding</keyword>
<dbReference type="Gene3D" id="3.40.50.300">
    <property type="entry name" value="P-loop containing nucleotide triphosphate hydrolases"/>
    <property type="match status" value="2"/>
</dbReference>
<evidence type="ECO:0000256" key="14">
    <source>
        <dbReference type="ARBA" id="ARBA00038000"/>
    </source>
</evidence>
<keyword evidence="7" id="KW-0228">DNA excision</keyword>
<accession>A0ABW2CIZ0</accession>
<dbReference type="PROSITE" id="PS00211">
    <property type="entry name" value="ABC_TRANSPORTER_1"/>
    <property type="match status" value="1"/>
</dbReference>
<dbReference type="SUPFAM" id="SSF52540">
    <property type="entry name" value="P-loop containing nucleoside triphosphate hydrolases"/>
    <property type="match status" value="2"/>
</dbReference>
<keyword evidence="3" id="KW-0479">Metal-binding</keyword>
<dbReference type="PANTHER" id="PTHR43152:SF2">
    <property type="entry name" value="DRUG RESISTANCE ABC TRANSPORTER"/>
    <property type="match status" value="1"/>
</dbReference>
<keyword evidence="5" id="KW-0547">Nucleotide-binding</keyword>
<keyword evidence="2" id="KW-0963">Cytoplasm</keyword>
<evidence type="ECO:0000256" key="16">
    <source>
        <dbReference type="ARBA" id="ARBA00042156"/>
    </source>
</evidence>
<comment type="caution">
    <text evidence="18">The sequence shown here is derived from an EMBL/GenBank/DDBJ whole genome shotgun (WGS) entry which is preliminary data.</text>
</comment>
<reference evidence="19" key="1">
    <citation type="journal article" date="2019" name="Int. J. Syst. Evol. Microbiol.">
        <title>The Global Catalogue of Microorganisms (GCM) 10K type strain sequencing project: providing services to taxonomists for standard genome sequencing and annotation.</title>
        <authorList>
            <consortium name="The Broad Institute Genomics Platform"/>
            <consortium name="The Broad Institute Genome Sequencing Center for Infectious Disease"/>
            <person name="Wu L."/>
            <person name="Ma J."/>
        </authorList>
    </citation>
    <scope>NUCLEOTIDE SEQUENCE [LARGE SCALE GENOMIC DNA]</scope>
    <source>
        <strain evidence="19">JCM 3369</strain>
    </source>
</reference>
<dbReference type="InterPro" id="IPR017871">
    <property type="entry name" value="ABC_transporter-like_CS"/>
</dbReference>
<evidence type="ECO:0000259" key="17">
    <source>
        <dbReference type="PROSITE" id="PS50893"/>
    </source>
</evidence>
<dbReference type="Gene3D" id="1.10.8.280">
    <property type="entry name" value="ABC transporter ATPase domain-like"/>
    <property type="match status" value="1"/>
</dbReference>
<evidence type="ECO:0000256" key="8">
    <source>
        <dbReference type="ARBA" id="ARBA00022771"/>
    </source>
</evidence>
<dbReference type="PANTHER" id="PTHR43152">
    <property type="entry name" value="UVRABC SYSTEM PROTEIN A"/>
    <property type="match status" value="1"/>
</dbReference>
<dbReference type="InterPro" id="IPR041552">
    <property type="entry name" value="UvrA_DNA-bd"/>
</dbReference>
<evidence type="ECO:0000256" key="2">
    <source>
        <dbReference type="ARBA" id="ARBA00022490"/>
    </source>
</evidence>
<evidence type="ECO:0000256" key="7">
    <source>
        <dbReference type="ARBA" id="ARBA00022769"/>
    </source>
</evidence>
<dbReference type="InterPro" id="IPR027417">
    <property type="entry name" value="P-loop_NTPase"/>
</dbReference>
<protein>
    <recommendedName>
        <fullName evidence="15">UvrABC system protein A</fullName>
    </recommendedName>
    <alternativeName>
        <fullName evidence="16">Excinuclease ABC subunit A</fullName>
    </alternativeName>
</protein>
<evidence type="ECO:0000256" key="15">
    <source>
        <dbReference type="ARBA" id="ARBA00039316"/>
    </source>
</evidence>
<dbReference type="Gene3D" id="1.20.1580.10">
    <property type="entry name" value="ABC transporter ATPase like domain"/>
    <property type="match status" value="2"/>
</dbReference>
<keyword evidence="8" id="KW-0863">Zinc-finger</keyword>
<dbReference type="InterPro" id="IPR003439">
    <property type="entry name" value="ABC_transporter-like_ATP-bd"/>
</dbReference>
<evidence type="ECO:0000256" key="1">
    <source>
        <dbReference type="ARBA" id="ARBA00004496"/>
    </source>
</evidence>
<name>A0ABW2CIZ0_9ACTN</name>
<dbReference type="RefSeq" id="WP_378048300.1">
    <property type="nucleotide sequence ID" value="NZ_JBHSXE010000001.1"/>
</dbReference>
<dbReference type="Proteomes" id="UP001596380">
    <property type="component" value="Unassembled WGS sequence"/>
</dbReference>
<comment type="subcellular location">
    <subcellularLocation>
        <location evidence="1">Cytoplasm</location>
    </subcellularLocation>
</comment>
<proteinExistence type="inferred from homology"/>
<keyword evidence="19" id="KW-1185">Reference proteome</keyword>
<keyword evidence="12" id="KW-0238">DNA-binding</keyword>
<evidence type="ECO:0000256" key="10">
    <source>
        <dbReference type="ARBA" id="ARBA00022840"/>
    </source>
</evidence>
<evidence type="ECO:0000256" key="9">
    <source>
        <dbReference type="ARBA" id="ARBA00022833"/>
    </source>
</evidence>
<evidence type="ECO:0000256" key="4">
    <source>
        <dbReference type="ARBA" id="ARBA00022737"/>
    </source>
</evidence>
<dbReference type="CDD" id="cd03270">
    <property type="entry name" value="ABC_UvrA_I"/>
    <property type="match status" value="1"/>
</dbReference>
<sequence length="778" mass="83302">MTEHEESILIAGARENNLKDVSLRIPKNRIVVFTGVSGSGKSSIVFDTVAVESQRQLNETFTWFIRNRLPKYERPSADAIENLAPAVVVDQRPIGGNSRSTVGTMTDIYSVMRVLFSRYGTPSAGESSVYSFNDPQGMCTECDGIGRVVRLDLDKLLDTSKSLNEGAIRFPPFGVGTGQWQIYAQSGLFDPDKPLRDFSKDDWDLLLYGKGFRVPRRSQNGSTGTNTYEGIVERFDRLYIKRDMSGLTERNREVARGVTSEAVCPVCGGARLNGAALASRIGGRNIAELCRMEIGDLIGVLEEIDDPVATPIAASAVTRLRRLEAIGLGYLSLDRETRTVSGGEAQRLKVVRHLGSSLTGMTYIFDEPSVGMHPRDVDRLNALLVQLRDKGNTVLVVEHDPDVIAVADHVIDMGPGAGSRGGEVVFAGTVAGLRAADTPTGRCLRRAPRVKEAFREPQGWLTVKDADAHNLKNVTASFPLGVLTAVTGVAGSGKSTLVMGEFAAAHEEAVVVDQSAIGASRRSSPATFIGIMDPVRRLFARANGVDMGLFSFNSKGACPACEGNGVIFTDLAFMDPVTTTCEACGGGRYRPEVLAHTLRGRSIVDVLAMTAEEALAFFDGSGERGERTIATRLRALNDVGLTYLGLGRPVSSLSGGERQRLKLANELHRTGRVYVLDEPTTGLHMADVDVLLALLDRLVDAGNSVIVIEHDLDVVRHADWVVDLGPDGGKHGGEIVFTGTPAELLEASGSITGAFLRADDARAAARPAAPAAATNAAG</sequence>
<keyword evidence="11" id="KW-0267">Excision nuclease</keyword>
<dbReference type="GO" id="GO:0005524">
    <property type="term" value="F:ATP binding"/>
    <property type="evidence" value="ECO:0007669"/>
    <property type="project" value="UniProtKB-KW"/>
</dbReference>
<dbReference type="Pfam" id="PF00005">
    <property type="entry name" value="ABC_tran"/>
    <property type="match status" value="1"/>
</dbReference>
<dbReference type="InterPro" id="IPR003593">
    <property type="entry name" value="AAA+_ATPase"/>
</dbReference>
<comment type="similarity">
    <text evidence="14">Belongs to the ABC transporter superfamily. UvrA family.</text>
</comment>
<keyword evidence="13" id="KW-0234">DNA repair</keyword>
<organism evidence="18 19">
    <name type="scientific">Actinomadura yumaensis</name>
    <dbReference type="NCBI Taxonomy" id="111807"/>
    <lineage>
        <taxon>Bacteria</taxon>
        <taxon>Bacillati</taxon>
        <taxon>Actinomycetota</taxon>
        <taxon>Actinomycetes</taxon>
        <taxon>Streptosporangiales</taxon>
        <taxon>Thermomonosporaceae</taxon>
        <taxon>Actinomadura</taxon>
    </lineage>
</organism>
<evidence type="ECO:0000256" key="13">
    <source>
        <dbReference type="ARBA" id="ARBA00023204"/>
    </source>
</evidence>
<evidence type="ECO:0000256" key="12">
    <source>
        <dbReference type="ARBA" id="ARBA00023125"/>
    </source>
</evidence>
<dbReference type="EMBL" id="JBHSXS010000006">
    <property type="protein sequence ID" value="MFC6880959.1"/>
    <property type="molecule type" value="Genomic_DNA"/>
</dbReference>
<evidence type="ECO:0000256" key="3">
    <source>
        <dbReference type="ARBA" id="ARBA00022723"/>
    </source>
</evidence>
<evidence type="ECO:0000256" key="11">
    <source>
        <dbReference type="ARBA" id="ARBA00022881"/>
    </source>
</evidence>
<dbReference type="Pfam" id="PF17755">
    <property type="entry name" value="UvrA_DNA-bind"/>
    <property type="match status" value="1"/>
</dbReference>
<keyword evidence="4" id="KW-0677">Repeat</keyword>
<keyword evidence="6" id="KW-0227">DNA damage</keyword>
<evidence type="ECO:0000313" key="19">
    <source>
        <dbReference type="Proteomes" id="UP001596380"/>
    </source>
</evidence>
<keyword evidence="9" id="KW-0862">Zinc</keyword>
<evidence type="ECO:0000313" key="18">
    <source>
        <dbReference type="EMBL" id="MFC6880959.1"/>
    </source>
</evidence>
<dbReference type="PROSITE" id="PS50893">
    <property type="entry name" value="ABC_TRANSPORTER_2"/>
    <property type="match status" value="1"/>
</dbReference>
<feature type="domain" description="ABC transporter" evidence="17">
    <location>
        <begin position="448"/>
        <end position="757"/>
    </location>
</feature>